<evidence type="ECO:0000313" key="4">
    <source>
        <dbReference type="Proteomes" id="UP001147782"/>
    </source>
</evidence>
<dbReference type="GeneID" id="81436445"/>
<evidence type="ECO:0000256" key="2">
    <source>
        <dbReference type="SAM" id="SignalP"/>
    </source>
</evidence>
<dbReference type="Proteomes" id="UP001147782">
    <property type="component" value="Unassembled WGS sequence"/>
</dbReference>
<reference evidence="3" key="1">
    <citation type="submission" date="2022-11" db="EMBL/GenBank/DDBJ databases">
        <authorList>
            <person name="Petersen C."/>
        </authorList>
    </citation>
    <scope>NUCLEOTIDE SEQUENCE</scope>
    <source>
        <strain evidence="3">IBT 29864</strain>
    </source>
</reference>
<gene>
    <name evidence="3" type="ORF">N7496_004337</name>
</gene>
<organism evidence="3 4">
    <name type="scientific">Penicillium cataractarum</name>
    <dbReference type="NCBI Taxonomy" id="2100454"/>
    <lineage>
        <taxon>Eukaryota</taxon>
        <taxon>Fungi</taxon>
        <taxon>Dikarya</taxon>
        <taxon>Ascomycota</taxon>
        <taxon>Pezizomycotina</taxon>
        <taxon>Eurotiomycetes</taxon>
        <taxon>Eurotiomycetidae</taxon>
        <taxon>Eurotiales</taxon>
        <taxon>Aspergillaceae</taxon>
        <taxon>Penicillium</taxon>
    </lineage>
</organism>
<dbReference type="OrthoDB" id="4662630at2759"/>
<feature type="compositionally biased region" description="Basic and acidic residues" evidence="1">
    <location>
        <begin position="386"/>
        <end position="469"/>
    </location>
</feature>
<feature type="compositionally biased region" description="Low complexity" evidence="1">
    <location>
        <begin position="491"/>
        <end position="501"/>
    </location>
</feature>
<keyword evidence="4" id="KW-1185">Reference proteome</keyword>
<accession>A0A9W9VIE0</accession>
<feature type="region of interest" description="Disordered" evidence="1">
    <location>
        <begin position="386"/>
        <end position="572"/>
    </location>
</feature>
<evidence type="ECO:0000256" key="1">
    <source>
        <dbReference type="SAM" id="MobiDB-lite"/>
    </source>
</evidence>
<dbReference type="RefSeq" id="XP_056559480.1">
    <property type="nucleotide sequence ID" value="XM_056697268.1"/>
</dbReference>
<feature type="signal peptide" evidence="2">
    <location>
        <begin position="1"/>
        <end position="20"/>
    </location>
</feature>
<dbReference type="AlphaFoldDB" id="A0A9W9VIE0"/>
<proteinExistence type="predicted"/>
<protein>
    <submittedName>
        <fullName evidence="3">Uncharacterized protein</fullName>
    </submittedName>
</protein>
<comment type="caution">
    <text evidence="3">The sequence shown here is derived from an EMBL/GenBank/DDBJ whole genome shotgun (WGS) entry which is preliminary data.</text>
</comment>
<keyword evidence="2" id="KW-0732">Signal</keyword>
<evidence type="ECO:0000313" key="3">
    <source>
        <dbReference type="EMBL" id="KAJ5381909.1"/>
    </source>
</evidence>
<name>A0A9W9VIE0_9EURO</name>
<sequence>MRGLSLVGLTLLLRSHLTYAEKVPVKDIGDNFTVDGNRVIWPDGPFTGSLSCTGPDKVLSLSADKKHGTCCPPGASLKGSPKTEWHCCGQGHDVTGSKAVGFECCLEGSTFDGKTCKRTNKCTNGKEMINGKCQCADGKEEAADGTCKPVKCDSGIKTGKCYFFKGRSGNYLTFNANQYSETGLSKYIRPGKFQFCRDQKCTPGLPVNPSNEVNIKDLHGTLPAATDAGQWLDGKQNGGHIGKTTDYSKAGNFSITKWPCGKYCLTGFVEGITQACPDVSPGISMDTRATDSCIEYELLEVPCNLRDDANNCIWKNGDQCCDKIDCCGKKSSERFTWLKAFVYAILFLVTLNSVKLFSLLQSYVLGWLGALPLSYFNQGDIGRESGYHAESSQSHEESSKPVDDDSKPLDESSQSHDESSKLLEESSKSMKESSQLHEESFESHEESSQSFEEIHEESSQSQSRDESSKILEAPSKSTQKPSELELHEEPSQSPEESSEFLGAFSKFVGESSQLYEESSQLHEESSKSLVESSQSHEESSKSLEEFSKSLEESREESSRFNEEETSLLESGSYSVNVVSYQGYRSSP</sequence>
<reference evidence="3" key="2">
    <citation type="journal article" date="2023" name="IMA Fungus">
        <title>Comparative genomic study of the Penicillium genus elucidates a diverse pangenome and 15 lateral gene transfer events.</title>
        <authorList>
            <person name="Petersen C."/>
            <person name="Sorensen T."/>
            <person name="Nielsen M.R."/>
            <person name="Sondergaard T.E."/>
            <person name="Sorensen J.L."/>
            <person name="Fitzpatrick D.A."/>
            <person name="Frisvad J.C."/>
            <person name="Nielsen K.L."/>
        </authorList>
    </citation>
    <scope>NUCLEOTIDE SEQUENCE</scope>
    <source>
        <strain evidence="3">IBT 29864</strain>
    </source>
</reference>
<feature type="compositionally biased region" description="Basic and acidic residues" evidence="1">
    <location>
        <begin position="534"/>
        <end position="562"/>
    </location>
</feature>
<feature type="chain" id="PRO_5040860786" evidence="2">
    <location>
        <begin position="21"/>
        <end position="587"/>
    </location>
</feature>
<dbReference type="EMBL" id="JAPZBS010000002">
    <property type="protein sequence ID" value="KAJ5381909.1"/>
    <property type="molecule type" value="Genomic_DNA"/>
</dbReference>